<accession>A0A2K8NQW0</accession>
<evidence type="ECO:0000313" key="1">
    <source>
        <dbReference type="EMBL" id="ATZ16222.1"/>
    </source>
</evidence>
<dbReference type="Pfam" id="PF01380">
    <property type="entry name" value="SIS"/>
    <property type="match status" value="2"/>
</dbReference>
<dbReference type="KEGG" id="efr:EFREU_v1c01950"/>
<dbReference type="OrthoDB" id="9779207at2"/>
<dbReference type="InterPro" id="IPR046348">
    <property type="entry name" value="SIS_dom_sf"/>
</dbReference>
<dbReference type="CDD" id="cd05008">
    <property type="entry name" value="SIS_GlmS_GlmD_1"/>
    <property type="match status" value="1"/>
</dbReference>
<proteinExistence type="predicted"/>
<dbReference type="GO" id="GO:1901135">
    <property type="term" value="P:carbohydrate derivative metabolic process"/>
    <property type="evidence" value="ECO:0007669"/>
    <property type="project" value="InterPro"/>
</dbReference>
<dbReference type="PANTHER" id="PTHR32502:SF3">
    <property type="entry name" value="D-GALACTOSAMINE-6-PHOSPHATE DEAMINASE AGAS-RELATED"/>
    <property type="match status" value="1"/>
</dbReference>
<dbReference type="PANTHER" id="PTHR32502">
    <property type="entry name" value="N-ACETYLGALACTOSAMINE PERMEASE II COMPONENT-RELATED"/>
    <property type="match status" value="1"/>
</dbReference>
<keyword evidence="2" id="KW-1185">Reference proteome</keyword>
<organism evidence="1 2">
    <name type="scientific">Entomoplasma freundtii</name>
    <dbReference type="NCBI Taxonomy" id="74700"/>
    <lineage>
        <taxon>Bacteria</taxon>
        <taxon>Bacillati</taxon>
        <taxon>Mycoplasmatota</taxon>
        <taxon>Mollicutes</taxon>
        <taxon>Entomoplasmatales</taxon>
        <taxon>Entomoplasmataceae</taxon>
        <taxon>Entomoplasma</taxon>
    </lineage>
</organism>
<sequence>MLLNFSHEDLVANKGLATLTEITQQPQVWAEVLTLIENQKQVIENFLATHLTPDTQIIFTGAGTSEFAGNVLYLDLIKKGYDAKSIATTDLVTHPTHFLNSHKPTLLVSFARSGNSPESVATYNIVQQYVTTVSNLVITCNKDGALAKIAQINKNDLVLLMPEVSNDKSFAMTSSFTGMMVAAWLIFDLVNFVTNKNHLIQAIKEIDCNLKNNFLKLENLANQKHERIVFLGGGILKGIAEESALKVLELSAGEVATFFNTPVGFRHGPKSILNDKTIAFVLMNRNEYARRYDLDLLKELATQNQLNQVIAIDCFDASQVSSLVQTLSCPLSINDDFLMGLNYVTQSQVYAFYKSLSLAKTPDNPWPSGLVNRVVQGVIIHEFKA</sequence>
<name>A0A2K8NQW0_9MOLU</name>
<dbReference type="InterPro" id="IPR001347">
    <property type="entry name" value="SIS_dom"/>
</dbReference>
<protein>
    <submittedName>
        <fullName evidence="1">Tagatose-6-phosphate ketose/aldose isomerase</fullName>
    </submittedName>
</protein>
<dbReference type="EMBL" id="CP024962">
    <property type="protein sequence ID" value="ATZ16222.1"/>
    <property type="molecule type" value="Genomic_DNA"/>
</dbReference>
<dbReference type="GO" id="GO:0005886">
    <property type="term" value="C:plasma membrane"/>
    <property type="evidence" value="ECO:0007669"/>
    <property type="project" value="TreeGrafter"/>
</dbReference>
<dbReference type="GO" id="GO:0009401">
    <property type="term" value="P:phosphoenolpyruvate-dependent sugar phosphotransferase system"/>
    <property type="evidence" value="ECO:0007669"/>
    <property type="project" value="TreeGrafter"/>
</dbReference>
<keyword evidence="1" id="KW-0413">Isomerase</keyword>
<dbReference type="Proteomes" id="UP000232222">
    <property type="component" value="Chromosome"/>
</dbReference>
<reference evidence="1 2" key="1">
    <citation type="submission" date="2017-11" db="EMBL/GenBank/DDBJ databases">
        <title>Genome sequence of Entomoplasma freundtii BARC 318 (ATCC 51999).</title>
        <authorList>
            <person name="Lo W.-S."/>
            <person name="Gasparich G.E."/>
            <person name="Kuo C.-H."/>
        </authorList>
    </citation>
    <scope>NUCLEOTIDE SEQUENCE [LARGE SCALE GENOMIC DNA]</scope>
    <source>
        <strain evidence="1 2">BARC 318</strain>
    </source>
</reference>
<dbReference type="AlphaFoldDB" id="A0A2K8NQW0"/>
<dbReference type="GO" id="GO:0097367">
    <property type="term" value="F:carbohydrate derivative binding"/>
    <property type="evidence" value="ECO:0007669"/>
    <property type="project" value="InterPro"/>
</dbReference>
<dbReference type="InterPro" id="IPR050303">
    <property type="entry name" value="GatZ_KbaZ_carbometab"/>
</dbReference>
<dbReference type="PROSITE" id="PS51464">
    <property type="entry name" value="SIS"/>
    <property type="match status" value="1"/>
</dbReference>
<dbReference type="InterPro" id="IPR035466">
    <property type="entry name" value="GlmS/AgaS_SIS"/>
</dbReference>
<dbReference type="SUPFAM" id="SSF53697">
    <property type="entry name" value="SIS domain"/>
    <property type="match status" value="1"/>
</dbReference>
<dbReference type="GO" id="GO:0016853">
    <property type="term" value="F:isomerase activity"/>
    <property type="evidence" value="ECO:0007669"/>
    <property type="project" value="UniProtKB-KW"/>
</dbReference>
<evidence type="ECO:0000313" key="2">
    <source>
        <dbReference type="Proteomes" id="UP000232222"/>
    </source>
</evidence>
<dbReference type="Gene3D" id="3.40.50.10490">
    <property type="entry name" value="Glucose-6-phosphate isomerase like protein, domain 1"/>
    <property type="match status" value="2"/>
</dbReference>
<gene>
    <name evidence="1" type="primary">agaS</name>
    <name evidence="1" type="ORF">EFREU_v1c01950</name>
</gene>
<dbReference type="RefSeq" id="WP_100609178.1">
    <property type="nucleotide sequence ID" value="NZ_CP024962.1"/>
</dbReference>